<evidence type="ECO:0000259" key="2">
    <source>
        <dbReference type="Pfam" id="PF01425"/>
    </source>
</evidence>
<dbReference type="PANTHER" id="PTHR11895">
    <property type="entry name" value="TRANSAMIDASE"/>
    <property type="match status" value="1"/>
</dbReference>
<evidence type="ECO:0000313" key="4">
    <source>
        <dbReference type="Proteomes" id="UP001174909"/>
    </source>
</evidence>
<dbReference type="InterPro" id="IPR000120">
    <property type="entry name" value="Amidase"/>
</dbReference>
<accession>A0AA35X8S6</accession>
<evidence type="ECO:0000313" key="3">
    <source>
        <dbReference type="EMBL" id="CAI8041802.1"/>
    </source>
</evidence>
<evidence type="ECO:0000256" key="1">
    <source>
        <dbReference type="SAM" id="MobiDB-lite"/>
    </source>
</evidence>
<sequence length="277" mass="29589">MERNEIPFLSASDLARLIESRQVSPVEATEAYLDRIDSVDGQLNSYIAVLKDHARESAKQAEAEIASGNYRGPLHGLPVAVKDQFYTAGMVTTGGSSILRDFVPDEDSTVMARLKDAGAVLLGKLNMSEFAMADIYNHPYGTPRNPWDTTRNPGTSSSGSGAATAAFLCATSLGEDTGGSIRSPANFSGLVGLRPTYGRGEPPWSNGRLVVDGHRRPHLAVRRGRCNHVPGHRGPRPEGPVHLGRSGARLPGSTDRRYQRAAGGYACGADGRAQPRP</sequence>
<dbReference type="AlphaFoldDB" id="A0AA35X8S6"/>
<reference evidence="3" key="1">
    <citation type="submission" date="2023-03" db="EMBL/GenBank/DDBJ databases">
        <authorList>
            <person name="Steffen K."/>
            <person name="Cardenas P."/>
        </authorList>
    </citation>
    <scope>NUCLEOTIDE SEQUENCE</scope>
</reference>
<feature type="region of interest" description="Disordered" evidence="1">
    <location>
        <begin position="226"/>
        <end position="277"/>
    </location>
</feature>
<dbReference type="Proteomes" id="UP001174909">
    <property type="component" value="Unassembled WGS sequence"/>
</dbReference>
<comment type="caution">
    <text evidence="3">The sequence shown here is derived from an EMBL/GenBank/DDBJ whole genome shotgun (WGS) entry which is preliminary data.</text>
</comment>
<dbReference type="Gene3D" id="3.90.1300.10">
    <property type="entry name" value="Amidase signature (AS) domain"/>
    <property type="match status" value="1"/>
</dbReference>
<dbReference type="PANTHER" id="PTHR11895:SF176">
    <property type="entry name" value="AMIDASE AMID-RELATED"/>
    <property type="match status" value="1"/>
</dbReference>
<dbReference type="SUPFAM" id="SSF75304">
    <property type="entry name" value="Amidase signature (AS) enzymes"/>
    <property type="match status" value="1"/>
</dbReference>
<dbReference type="GO" id="GO:0003824">
    <property type="term" value="F:catalytic activity"/>
    <property type="evidence" value="ECO:0007669"/>
    <property type="project" value="InterPro"/>
</dbReference>
<name>A0AA35X8S6_GEOBA</name>
<protein>
    <submittedName>
        <fullName evidence="3">Amidase AmiD</fullName>
    </submittedName>
</protein>
<gene>
    <name evidence="3" type="ORF">GBAR_LOCUS23194</name>
</gene>
<feature type="domain" description="Amidase" evidence="2">
    <location>
        <begin position="27"/>
        <end position="199"/>
    </location>
</feature>
<organism evidence="3 4">
    <name type="scientific">Geodia barretti</name>
    <name type="common">Barrett's horny sponge</name>
    <dbReference type="NCBI Taxonomy" id="519541"/>
    <lineage>
        <taxon>Eukaryota</taxon>
        <taxon>Metazoa</taxon>
        <taxon>Porifera</taxon>
        <taxon>Demospongiae</taxon>
        <taxon>Heteroscleromorpha</taxon>
        <taxon>Tetractinellida</taxon>
        <taxon>Astrophorina</taxon>
        <taxon>Geodiidae</taxon>
        <taxon>Geodia</taxon>
    </lineage>
</organism>
<dbReference type="InterPro" id="IPR036928">
    <property type="entry name" value="AS_sf"/>
</dbReference>
<keyword evidence="4" id="KW-1185">Reference proteome</keyword>
<dbReference type="Pfam" id="PF01425">
    <property type="entry name" value="Amidase"/>
    <property type="match status" value="1"/>
</dbReference>
<dbReference type="InterPro" id="IPR023631">
    <property type="entry name" value="Amidase_dom"/>
</dbReference>
<proteinExistence type="predicted"/>
<dbReference type="EMBL" id="CASHTH010003211">
    <property type="protein sequence ID" value="CAI8041802.1"/>
    <property type="molecule type" value="Genomic_DNA"/>
</dbReference>